<dbReference type="EMBL" id="JACGWJ010000003">
    <property type="protein sequence ID" value="KAL0431530.1"/>
    <property type="molecule type" value="Genomic_DNA"/>
</dbReference>
<dbReference type="SUPFAM" id="SSF56112">
    <property type="entry name" value="Protein kinase-like (PK-like)"/>
    <property type="match status" value="1"/>
</dbReference>
<accession>A0AAW2VPX8</accession>
<dbReference type="AlphaFoldDB" id="A0AAW2VPX8"/>
<reference evidence="2" key="1">
    <citation type="submission" date="2020-06" db="EMBL/GenBank/DDBJ databases">
        <authorList>
            <person name="Li T."/>
            <person name="Hu X."/>
            <person name="Zhang T."/>
            <person name="Song X."/>
            <person name="Zhang H."/>
            <person name="Dai N."/>
            <person name="Sheng W."/>
            <person name="Hou X."/>
            <person name="Wei L."/>
        </authorList>
    </citation>
    <scope>NUCLEOTIDE SEQUENCE</scope>
    <source>
        <strain evidence="2">G02</strain>
        <tissue evidence="2">Leaf</tissue>
    </source>
</reference>
<dbReference type="Gene3D" id="1.10.510.10">
    <property type="entry name" value="Transferase(Phosphotransferase) domain 1"/>
    <property type="match status" value="1"/>
</dbReference>
<sequence>MGRVLFGVVLLELLTGKIIVSDETGPNLIVGSSTSAEDDDKGRVLRMADVAIRAEVEGKEDALLALLKLGYGCISPVPQKRPSMKEVVHALERFPSSSC</sequence>
<comment type="caution">
    <text evidence="2">The sequence shown here is derived from an EMBL/GenBank/DDBJ whole genome shotgun (WGS) entry which is preliminary data.</text>
</comment>
<keyword evidence="1" id="KW-0732">Signal</keyword>
<dbReference type="InterPro" id="IPR011009">
    <property type="entry name" value="Kinase-like_dom_sf"/>
</dbReference>
<evidence type="ECO:0000313" key="2">
    <source>
        <dbReference type="EMBL" id="KAL0431530.1"/>
    </source>
</evidence>
<feature type="chain" id="PRO_5043867597" evidence="1">
    <location>
        <begin position="17"/>
        <end position="99"/>
    </location>
</feature>
<organism evidence="2">
    <name type="scientific">Sesamum radiatum</name>
    <name type="common">Black benniseed</name>
    <dbReference type="NCBI Taxonomy" id="300843"/>
    <lineage>
        <taxon>Eukaryota</taxon>
        <taxon>Viridiplantae</taxon>
        <taxon>Streptophyta</taxon>
        <taxon>Embryophyta</taxon>
        <taxon>Tracheophyta</taxon>
        <taxon>Spermatophyta</taxon>
        <taxon>Magnoliopsida</taxon>
        <taxon>eudicotyledons</taxon>
        <taxon>Gunneridae</taxon>
        <taxon>Pentapetalae</taxon>
        <taxon>asterids</taxon>
        <taxon>lamiids</taxon>
        <taxon>Lamiales</taxon>
        <taxon>Pedaliaceae</taxon>
        <taxon>Sesamum</taxon>
    </lineage>
</organism>
<gene>
    <name evidence="2" type="ORF">Sradi_0779000</name>
</gene>
<keyword evidence="2" id="KW-0418">Kinase</keyword>
<dbReference type="PANTHER" id="PTHR48007">
    <property type="entry name" value="LEUCINE-RICH REPEAT RECEPTOR-LIKE PROTEIN KINASE PXC1"/>
    <property type="match status" value="1"/>
</dbReference>
<dbReference type="InterPro" id="IPR046959">
    <property type="entry name" value="PRK1-6/SRF4-like"/>
</dbReference>
<feature type="signal peptide" evidence="1">
    <location>
        <begin position="1"/>
        <end position="16"/>
    </location>
</feature>
<dbReference type="PANTHER" id="PTHR48007:SF47">
    <property type="entry name" value="PROTEIN KINASE DOMAIN-CONTAINING PROTEIN"/>
    <property type="match status" value="1"/>
</dbReference>
<name>A0AAW2VPX8_SESRA</name>
<keyword evidence="2" id="KW-0808">Transferase</keyword>
<protein>
    <submittedName>
        <fullName evidence="2">LRR receptor-like serine/threonine-protein kinase</fullName>
    </submittedName>
</protein>
<keyword evidence="2" id="KW-0675">Receptor</keyword>
<proteinExistence type="predicted"/>
<dbReference type="GO" id="GO:0016301">
    <property type="term" value="F:kinase activity"/>
    <property type="evidence" value="ECO:0007669"/>
    <property type="project" value="UniProtKB-KW"/>
</dbReference>
<reference evidence="2" key="2">
    <citation type="journal article" date="2024" name="Plant">
        <title>Genomic evolution and insights into agronomic trait innovations of Sesamum species.</title>
        <authorList>
            <person name="Miao H."/>
            <person name="Wang L."/>
            <person name="Qu L."/>
            <person name="Liu H."/>
            <person name="Sun Y."/>
            <person name="Le M."/>
            <person name="Wang Q."/>
            <person name="Wei S."/>
            <person name="Zheng Y."/>
            <person name="Lin W."/>
            <person name="Duan Y."/>
            <person name="Cao H."/>
            <person name="Xiong S."/>
            <person name="Wang X."/>
            <person name="Wei L."/>
            <person name="Li C."/>
            <person name="Ma Q."/>
            <person name="Ju M."/>
            <person name="Zhao R."/>
            <person name="Li G."/>
            <person name="Mu C."/>
            <person name="Tian Q."/>
            <person name="Mei H."/>
            <person name="Zhang T."/>
            <person name="Gao T."/>
            <person name="Zhang H."/>
        </authorList>
    </citation>
    <scope>NUCLEOTIDE SEQUENCE</scope>
    <source>
        <strain evidence="2">G02</strain>
    </source>
</reference>
<evidence type="ECO:0000256" key="1">
    <source>
        <dbReference type="SAM" id="SignalP"/>
    </source>
</evidence>